<reference evidence="1" key="2">
    <citation type="journal article" date="2018" name="Syst. Appl. Microbiol.">
        <title>A new symbiotic nanoarchaeote (Candidatus Nanoclepta minutus) and its host (Zestosphaera tikiterensis gen. nov., sp. nov.) from a New Zealand hot spring.</title>
        <authorList>
            <person name="St John E."/>
            <person name="Liu Y."/>
            <person name="Podar M."/>
            <person name="Stott M.B."/>
            <person name="Meneghin J."/>
            <person name="Chen Z."/>
            <person name="Lagutin K."/>
            <person name="Mitchell K."/>
            <person name="Reysenbach A.L."/>
        </authorList>
    </citation>
    <scope>NUCLEOTIDE SEQUENCE [LARGE SCALE GENOMIC DNA]</scope>
    <source>
        <strain evidence="1">NZ3</strain>
    </source>
</reference>
<protein>
    <submittedName>
        <fullName evidence="1">Uncharacterized protein</fullName>
    </submittedName>
</protein>
<reference evidence="1" key="1">
    <citation type="submission" date="2017-04" db="EMBL/GenBank/DDBJ databases">
        <authorList>
            <person name="Afonso C.L."/>
            <person name="Miller P.J."/>
            <person name="Scott M.A."/>
            <person name="Spackman E."/>
            <person name="Goraichik I."/>
            <person name="Dimitrov K.M."/>
            <person name="Suarez D.L."/>
            <person name="Swayne D.E."/>
        </authorList>
    </citation>
    <scope>NUCLEOTIDE SEQUENCE</scope>
    <source>
        <strain evidence="1">NZ3</strain>
    </source>
</reference>
<gene>
    <name evidence="1" type="ORF">B7O98_05535</name>
</gene>
<name>A0A2R7Y3K5_9CREN</name>
<evidence type="ECO:0000313" key="1">
    <source>
        <dbReference type="EMBL" id="PUA32136.1"/>
    </source>
</evidence>
<dbReference type="EMBL" id="NBVN01000004">
    <property type="protein sequence ID" value="PUA32136.1"/>
    <property type="molecule type" value="Genomic_DNA"/>
</dbReference>
<dbReference type="Proteomes" id="UP000244093">
    <property type="component" value="Unassembled WGS sequence"/>
</dbReference>
<evidence type="ECO:0000313" key="2">
    <source>
        <dbReference type="Proteomes" id="UP000244093"/>
    </source>
</evidence>
<proteinExistence type="predicted"/>
<sequence length="198" mass="22384">MRKFVKIAKTIGLSYEVPTDLDLSLKHVSNLVIIDEECRAYISLRKVLEELKAEVFVVNEGNIASQTLKILGKDRVEVLTLGIDLGSRLAYAIFADDMLIDVGFTESPKELMIRLDEITSDLKPLKTVVKVGVTESRGLEFVNDLLKFMSMKDLQVFLVDESNTSRETTSYYIKAYDVRDKDLRAAINIALKEGFRLT</sequence>
<dbReference type="AlphaFoldDB" id="A0A2R7Y3K5"/>
<organism evidence="1 2">
    <name type="scientific">Zestosphaera tikiterensis</name>
    <dbReference type="NCBI Taxonomy" id="1973259"/>
    <lineage>
        <taxon>Archaea</taxon>
        <taxon>Thermoproteota</taxon>
        <taxon>Thermoprotei</taxon>
        <taxon>Desulfurococcales</taxon>
        <taxon>Desulfurococcaceae</taxon>
        <taxon>Zestosphaera</taxon>
    </lineage>
</organism>
<accession>A0A2R7Y3K5</accession>
<comment type="caution">
    <text evidence="1">The sequence shown here is derived from an EMBL/GenBank/DDBJ whole genome shotgun (WGS) entry which is preliminary data.</text>
</comment>